<sequence>MPTTALASTKASKGKVFAWALWDWGTQPFASVITTFVFAVYLVSDAFGDPDERTKQLAWATAVAGIFIALLAPVLGQGSDRRGRRMFNLRWQTWALAIISAAMYFVAPSPEYFWLGAILLAGGNIVQEIANVNYYAAIDQVSTPRNVGRVSGLGWGLGYLGGITILLLIIVVRGSDFSASDVRIAMLICGAWTLLFTIPLFVTVKDKRPDHPVPSLGVIGSYRELIASIRRLWRTTPNTIFFLVASALFRDGLAGVFTFGGILAAVTFGFEFSEVVTFGVVANVVAGVATMLFGLLDDRIGPKKVIIFSLICLVLLGTGVFVFHDGGKPVFWALGLLMCLFVGPAQSASRSFLARLMPDGMSGEIFGLYATTGRAVSFLSPLLFGVGIIIGQAVLGSSEEGAQYWGILGIVVVLLLGLVVAIFVKQPPKAAELEATLEAD</sequence>
<organism evidence="8 9">
    <name type="scientific">Tessaracoccus flavescens</name>
    <dbReference type="NCBI Taxonomy" id="399497"/>
    <lineage>
        <taxon>Bacteria</taxon>
        <taxon>Bacillati</taxon>
        <taxon>Actinomycetota</taxon>
        <taxon>Actinomycetes</taxon>
        <taxon>Propionibacteriales</taxon>
        <taxon>Propionibacteriaceae</taxon>
        <taxon>Tessaracoccus</taxon>
    </lineage>
</organism>
<feature type="transmembrane region" description="Helical" evidence="6">
    <location>
        <begin position="56"/>
        <end position="75"/>
    </location>
</feature>
<protein>
    <recommendedName>
        <fullName evidence="7">Major facilitator superfamily (MFS) profile domain-containing protein</fullName>
    </recommendedName>
</protein>
<feature type="transmembrane region" description="Helical" evidence="6">
    <location>
        <begin position="305"/>
        <end position="324"/>
    </location>
</feature>
<feature type="transmembrane region" description="Helical" evidence="6">
    <location>
        <begin position="402"/>
        <end position="424"/>
    </location>
</feature>
<evidence type="ECO:0000256" key="4">
    <source>
        <dbReference type="ARBA" id="ARBA00022989"/>
    </source>
</evidence>
<keyword evidence="4 6" id="KW-1133">Transmembrane helix</keyword>
<evidence type="ECO:0000313" key="9">
    <source>
        <dbReference type="Proteomes" id="UP000188235"/>
    </source>
</evidence>
<evidence type="ECO:0000256" key="3">
    <source>
        <dbReference type="ARBA" id="ARBA00022692"/>
    </source>
</evidence>
<feature type="transmembrane region" description="Helical" evidence="6">
    <location>
        <begin position="21"/>
        <end position="44"/>
    </location>
</feature>
<dbReference type="KEGG" id="tfa:BW733_09325"/>
<name>A0A1Q2CY02_9ACTN</name>
<feature type="transmembrane region" description="Helical" evidence="6">
    <location>
        <begin position="87"/>
        <end position="106"/>
    </location>
</feature>
<dbReference type="GO" id="GO:0005886">
    <property type="term" value="C:plasma membrane"/>
    <property type="evidence" value="ECO:0007669"/>
    <property type="project" value="UniProtKB-SubCell"/>
</dbReference>
<dbReference type="STRING" id="399497.BW733_09325"/>
<dbReference type="OrthoDB" id="9768783at2"/>
<evidence type="ECO:0000256" key="2">
    <source>
        <dbReference type="ARBA" id="ARBA00022448"/>
    </source>
</evidence>
<dbReference type="Gene3D" id="1.20.1250.20">
    <property type="entry name" value="MFS general substrate transporter like domains"/>
    <property type="match status" value="2"/>
</dbReference>
<feature type="transmembrane region" description="Helical" evidence="6">
    <location>
        <begin position="240"/>
        <end position="270"/>
    </location>
</feature>
<keyword evidence="2" id="KW-0813">Transport</keyword>
<comment type="subcellular location">
    <subcellularLocation>
        <location evidence="1">Cell membrane</location>
        <topology evidence="1">Multi-pass membrane protein</topology>
    </subcellularLocation>
</comment>
<dbReference type="PANTHER" id="PTHR23519">
    <property type="entry name" value="AUTOPHAGY-RELATED PROTEIN 22"/>
    <property type="match status" value="1"/>
</dbReference>
<dbReference type="PROSITE" id="PS50850">
    <property type="entry name" value="MFS"/>
    <property type="match status" value="1"/>
</dbReference>
<evidence type="ECO:0000256" key="1">
    <source>
        <dbReference type="ARBA" id="ARBA00004651"/>
    </source>
</evidence>
<accession>A0A1Q2CY02</accession>
<dbReference type="SUPFAM" id="SSF103473">
    <property type="entry name" value="MFS general substrate transporter"/>
    <property type="match status" value="1"/>
</dbReference>
<dbReference type="PANTHER" id="PTHR23519:SF1">
    <property type="entry name" value="AUTOPHAGY-RELATED PROTEIN 22"/>
    <property type="match status" value="1"/>
</dbReference>
<proteinExistence type="predicted"/>
<feature type="transmembrane region" description="Helical" evidence="6">
    <location>
        <begin position="276"/>
        <end position="296"/>
    </location>
</feature>
<dbReference type="GO" id="GO:0022857">
    <property type="term" value="F:transmembrane transporter activity"/>
    <property type="evidence" value="ECO:0007669"/>
    <property type="project" value="InterPro"/>
</dbReference>
<reference evidence="8 9" key="1">
    <citation type="journal article" date="2008" name="Int. J. Syst. Evol. Microbiol.">
        <title>Tessaracoccus flavescens sp. nov., isolated from marine sediment.</title>
        <authorList>
            <person name="Lee D.W."/>
            <person name="Lee S.D."/>
        </authorList>
    </citation>
    <scope>NUCLEOTIDE SEQUENCE [LARGE SCALE GENOMIC DNA]</scope>
    <source>
        <strain evidence="8 9">SST-39T</strain>
    </source>
</reference>
<evidence type="ECO:0000256" key="5">
    <source>
        <dbReference type="ARBA" id="ARBA00023136"/>
    </source>
</evidence>
<dbReference type="InterPro" id="IPR036259">
    <property type="entry name" value="MFS_trans_sf"/>
</dbReference>
<evidence type="ECO:0000259" key="7">
    <source>
        <dbReference type="PROSITE" id="PS50850"/>
    </source>
</evidence>
<gene>
    <name evidence="8" type="ORF">BW733_09325</name>
</gene>
<feature type="transmembrane region" description="Helical" evidence="6">
    <location>
        <begin position="184"/>
        <end position="204"/>
    </location>
</feature>
<feature type="transmembrane region" description="Helical" evidence="6">
    <location>
        <begin position="365"/>
        <end position="390"/>
    </location>
</feature>
<keyword evidence="5 6" id="KW-0472">Membrane</keyword>
<dbReference type="EMBL" id="CP019607">
    <property type="protein sequence ID" value="AQP50998.1"/>
    <property type="molecule type" value="Genomic_DNA"/>
</dbReference>
<feature type="transmembrane region" description="Helical" evidence="6">
    <location>
        <begin position="112"/>
        <end position="132"/>
    </location>
</feature>
<dbReference type="AlphaFoldDB" id="A0A1Q2CY02"/>
<evidence type="ECO:0000256" key="6">
    <source>
        <dbReference type="SAM" id="Phobius"/>
    </source>
</evidence>
<keyword evidence="9" id="KW-1185">Reference proteome</keyword>
<evidence type="ECO:0000313" key="8">
    <source>
        <dbReference type="EMBL" id="AQP50998.1"/>
    </source>
</evidence>
<dbReference type="Pfam" id="PF11700">
    <property type="entry name" value="ATG22"/>
    <property type="match status" value="1"/>
</dbReference>
<keyword evidence="3 6" id="KW-0812">Transmembrane</keyword>
<feature type="domain" description="Major facilitator superfamily (MFS) profile" evidence="7">
    <location>
        <begin position="239"/>
        <end position="440"/>
    </location>
</feature>
<dbReference type="InterPro" id="IPR020846">
    <property type="entry name" value="MFS_dom"/>
</dbReference>
<dbReference type="InterPro" id="IPR050495">
    <property type="entry name" value="ATG22/LtaA_families"/>
</dbReference>
<feature type="transmembrane region" description="Helical" evidence="6">
    <location>
        <begin position="153"/>
        <end position="172"/>
    </location>
</feature>
<dbReference type="InterPro" id="IPR024671">
    <property type="entry name" value="Atg22-like"/>
</dbReference>
<feature type="transmembrane region" description="Helical" evidence="6">
    <location>
        <begin position="330"/>
        <end position="353"/>
    </location>
</feature>
<dbReference type="Proteomes" id="UP000188235">
    <property type="component" value="Chromosome"/>
</dbReference>